<accession>A0AA35WRR3</accession>
<evidence type="ECO:0000256" key="1">
    <source>
        <dbReference type="SAM" id="Phobius"/>
    </source>
</evidence>
<keyword evidence="4" id="KW-1185">Reference proteome</keyword>
<feature type="transmembrane region" description="Helical" evidence="1">
    <location>
        <begin position="309"/>
        <end position="335"/>
    </location>
</feature>
<dbReference type="Proteomes" id="UP001174909">
    <property type="component" value="Unassembled WGS sequence"/>
</dbReference>
<dbReference type="Gene3D" id="1.10.533.10">
    <property type="entry name" value="Death Domain, Fas"/>
    <property type="match status" value="1"/>
</dbReference>
<keyword evidence="1" id="KW-0472">Membrane</keyword>
<dbReference type="PROSITE" id="PS50017">
    <property type="entry name" value="DEATH_DOMAIN"/>
    <property type="match status" value="1"/>
</dbReference>
<proteinExistence type="predicted"/>
<reference evidence="3" key="1">
    <citation type="submission" date="2023-03" db="EMBL/GenBank/DDBJ databases">
        <authorList>
            <person name="Steffen K."/>
            <person name="Cardenas P."/>
        </authorList>
    </citation>
    <scope>NUCLEOTIDE SEQUENCE</scope>
</reference>
<organism evidence="3 4">
    <name type="scientific">Geodia barretti</name>
    <name type="common">Barrett's horny sponge</name>
    <dbReference type="NCBI Taxonomy" id="519541"/>
    <lineage>
        <taxon>Eukaryota</taxon>
        <taxon>Metazoa</taxon>
        <taxon>Porifera</taxon>
        <taxon>Demospongiae</taxon>
        <taxon>Heteroscleromorpha</taxon>
        <taxon>Tetractinellida</taxon>
        <taxon>Astrophorina</taxon>
        <taxon>Geodiidae</taxon>
        <taxon>Geodia</taxon>
    </lineage>
</organism>
<dbReference type="GO" id="GO:0007165">
    <property type="term" value="P:signal transduction"/>
    <property type="evidence" value="ECO:0007669"/>
    <property type="project" value="InterPro"/>
</dbReference>
<feature type="domain" description="Death" evidence="2">
    <location>
        <begin position="406"/>
        <end position="462"/>
    </location>
</feature>
<evidence type="ECO:0000259" key="2">
    <source>
        <dbReference type="PROSITE" id="PS50017"/>
    </source>
</evidence>
<gene>
    <name evidence="3" type="ORF">GBAR_LOCUS14113</name>
</gene>
<dbReference type="InterPro" id="IPR011029">
    <property type="entry name" value="DEATH-like_dom_sf"/>
</dbReference>
<name>A0AA35WRR3_GEOBA</name>
<dbReference type="AlphaFoldDB" id="A0AA35WRR3"/>
<protein>
    <recommendedName>
        <fullName evidence="2">Death domain-containing protein</fullName>
    </recommendedName>
</protein>
<evidence type="ECO:0000313" key="3">
    <source>
        <dbReference type="EMBL" id="CAI8024280.1"/>
    </source>
</evidence>
<sequence length="476" mass="51996">MEVDILDGFSSTLRYLNGNCSWRVTTIAAGIEVEVEVSVGPQRTLVGGEGDTERFTLKCVTEEGEQLNAIIVTHTLETIPQPTIIALDYETGILDWSHPFHPDLPVDFEIIHRFRVVYLVNETDRDSGETVISHESSLSVSRLLDHCRRQEFTVQTLVNDIFYSQSSSYLTNPSAPAFLTISPSLVVEDDTKVSVKVKFALEASVCISQFHVIIDGVVNISFNVTSPDRERGEVTYNLSPYLSSEGVCDVGGMVYGSNNIGESTQVQIPRGGSHCTPTGITAIPTPPSTTPTLTPPYSEESAPSISVPVIITVSVLSLFMIGTVTIIIIIITLILCYKKKGRQKSVVPPVSATCPDDVAPKVSSDEAAVGTYSDISIDPAVAGLSLESHYDLLLAVLMPLKTRCFELGMNLDLSENFPDETETNMDSVEECLGEMLQNWLLYHDPTMETLNNALSRMNLSPITFNTTSSEFVSVPE</sequence>
<keyword evidence="1" id="KW-1133">Transmembrane helix</keyword>
<dbReference type="EMBL" id="CASHTH010002069">
    <property type="protein sequence ID" value="CAI8024280.1"/>
    <property type="molecule type" value="Genomic_DNA"/>
</dbReference>
<dbReference type="InterPro" id="IPR000488">
    <property type="entry name" value="Death_dom"/>
</dbReference>
<comment type="caution">
    <text evidence="3">The sequence shown here is derived from an EMBL/GenBank/DDBJ whole genome shotgun (WGS) entry which is preliminary data.</text>
</comment>
<evidence type="ECO:0000313" key="4">
    <source>
        <dbReference type="Proteomes" id="UP001174909"/>
    </source>
</evidence>
<keyword evidence="1" id="KW-0812">Transmembrane</keyword>